<dbReference type="GO" id="GO:0032012">
    <property type="term" value="P:regulation of ARF protein signal transduction"/>
    <property type="evidence" value="ECO:0007669"/>
    <property type="project" value="TreeGrafter"/>
</dbReference>
<dbReference type="InterPro" id="IPR001164">
    <property type="entry name" value="ArfGAP_dom"/>
</dbReference>
<dbReference type="SMART" id="SM00105">
    <property type="entry name" value="ArfGap"/>
    <property type="match status" value="1"/>
</dbReference>
<keyword evidence="9" id="KW-1185">Reference proteome</keyword>
<dbReference type="InterPro" id="IPR038508">
    <property type="entry name" value="ArfGAP_dom_sf"/>
</dbReference>
<feature type="compositionally biased region" description="Low complexity" evidence="6">
    <location>
        <begin position="457"/>
        <end position="477"/>
    </location>
</feature>
<evidence type="ECO:0000256" key="5">
    <source>
        <dbReference type="PROSITE-ProRule" id="PRU00288"/>
    </source>
</evidence>
<proteinExistence type="predicted"/>
<comment type="caution">
    <text evidence="8">The sequence shown here is derived from an EMBL/GenBank/DDBJ whole genome shotgun (WGS) entry which is preliminary data.</text>
</comment>
<feature type="region of interest" description="Disordered" evidence="6">
    <location>
        <begin position="349"/>
        <end position="548"/>
    </location>
</feature>
<dbReference type="CDD" id="cd08830">
    <property type="entry name" value="ArfGap_ArfGap1"/>
    <property type="match status" value="1"/>
</dbReference>
<dbReference type="SUPFAM" id="SSF57863">
    <property type="entry name" value="ArfGap/RecO-like zinc finger"/>
    <property type="match status" value="1"/>
</dbReference>
<protein>
    <recommendedName>
        <fullName evidence="7">Arf-GAP domain-containing protein</fullName>
    </recommendedName>
</protein>
<dbReference type="Gene3D" id="1.10.220.150">
    <property type="entry name" value="Arf GTPase activating protein"/>
    <property type="match status" value="1"/>
</dbReference>
<dbReference type="InterPro" id="IPR037278">
    <property type="entry name" value="ARFGAP/RecO"/>
</dbReference>
<accession>A0A3S1BF83</accession>
<keyword evidence="3 5" id="KW-0863">Zinc-finger</keyword>
<keyword evidence="2" id="KW-0479">Metal-binding</keyword>
<feature type="compositionally biased region" description="Polar residues" evidence="6">
    <location>
        <begin position="350"/>
        <end position="361"/>
    </location>
</feature>
<dbReference type="Pfam" id="PF01412">
    <property type="entry name" value="ArfGap"/>
    <property type="match status" value="1"/>
</dbReference>
<evidence type="ECO:0000256" key="1">
    <source>
        <dbReference type="ARBA" id="ARBA00022468"/>
    </source>
</evidence>
<dbReference type="GO" id="GO:0030100">
    <property type="term" value="P:regulation of endocytosis"/>
    <property type="evidence" value="ECO:0007669"/>
    <property type="project" value="TreeGrafter"/>
</dbReference>
<dbReference type="OrthoDB" id="983479at2759"/>
<dbReference type="GO" id="GO:0008270">
    <property type="term" value="F:zinc ion binding"/>
    <property type="evidence" value="ECO:0007669"/>
    <property type="project" value="UniProtKB-KW"/>
</dbReference>
<dbReference type="STRING" id="188477.A0A3S1BF83"/>
<reference evidence="8 9" key="1">
    <citation type="submission" date="2019-01" db="EMBL/GenBank/DDBJ databases">
        <title>A draft genome assembly of the solar-powered sea slug Elysia chlorotica.</title>
        <authorList>
            <person name="Cai H."/>
            <person name="Li Q."/>
            <person name="Fang X."/>
            <person name="Li J."/>
            <person name="Curtis N.E."/>
            <person name="Altenburger A."/>
            <person name="Shibata T."/>
            <person name="Feng M."/>
            <person name="Maeda T."/>
            <person name="Schwartz J.A."/>
            <person name="Shigenobu S."/>
            <person name="Lundholm N."/>
            <person name="Nishiyama T."/>
            <person name="Yang H."/>
            <person name="Hasebe M."/>
            <person name="Li S."/>
            <person name="Pierce S.K."/>
            <person name="Wang J."/>
        </authorList>
    </citation>
    <scope>NUCLEOTIDE SEQUENCE [LARGE SCALE GENOMIC DNA]</scope>
    <source>
        <strain evidence="8">EC2010</strain>
        <tissue evidence="8">Whole organism of an adult</tissue>
    </source>
</reference>
<feature type="compositionally biased region" description="Low complexity" evidence="6">
    <location>
        <begin position="432"/>
        <end position="441"/>
    </location>
</feature>
<dbReference type="EMBL" id="RQTK01000454">
    <property type="protein sequence ID" value="RUS79392.1"/>
    <property type="molecule type" value="Genomic_DNA"/>
</dbReference>
<dbReference type="Proteomes" id="UP000271974">
    <property type="component" value="Unassembled WGS sequence"/>
</dbReference>
<dbReference type="PANTHER" id="PTHR46395">
    <property type="entry name" value="ADP-RIBOSYLATION FACTOR GTPASE-ACTIVATING PROTEIN 1"/>
    <property type="match status" value="1"/>
</dbReference>
<dbReference type="AlphaFoldDB" id="A0A3S1BF83"/>
<evidence type="ECO:0000313" key="9">
    <source>
        <dbReference type="Proteomes" id="UP000271974"/>
    </source>
</evidence>
<dbReference type="PROSITE" id="PS50115">
    <property type="entry name" value="ARFGAP"/>
    <property type="match status" value="1"/>
</dbReference>
<dbReference type="FunFam" id="1.10.220.150:FF:000014">
    <property type="entry name" value="ADP-ribosylation factor GTPase-activating protein"/>
    <property type="match status" value="1"/>
</dbReference>
<keyword evidence="4" id="KW-0862">Zinc</keyword>
<evidence type="ECO:0000256" key="6">
    <source>
        <dbReference type="SAM" id="MobiDB-lite"/>
    </source>
</evidence>
<feature type="compositionally biased region" description="Basic and acidic residues" evidence="6">
    <location>
        <begin position="445"/>
        <end position="456"/>
    </location>
</feature>
<keyword evidence="1" id="KW-0343">GTPase activation</keyword>
<evidence type="ECO:0000313" key="8">
    <source>
        <dbReference type="EMBL" id="RUS79392.1"/>
    </source>
</evidence>
<dbReference type="PANTHER" id="PTHR46395:SF1">
    <property type="entry name" value="ADP-RIBOSYLATION FACTOR GTPASE-ACTIVATING PROTEIN 1"/>
    <property type="match status" value="1"/>
</dbReference>
<feature type="domain" description="Arf-GAP" evidence="7">
    <location>
        <begin position="7"/>
        <end position="124"/>
    </location>
</feature>
<evidence type="ECO:0000259" key="7">
    <source>
        <dbReference type="PROSITE" id="PS50115"/>
    </source>
</evidence>
<evidence type="ECO:0000256" key="2">
    <source>
        <dbReference type="ARBA" id="ARBA00022723"/>
    </source>
</evidence>
<sequence length="548" mass="59663">MASPRTRRVLKDLKLKDGNNNCFECGVHNPQWVSVSYGIWICLECSGKHRSLGVHLSFVRSVSMDKWKDTELEKMKAGGNKMCKDFFESQSDYKQGMSLQEKYNTRAAALLRDKVSTIAEGKPWSIEKSPARNHVAFQPARLATSASTSRLGTSSSSSGSFHGSSSVGDLVFQCNLFFSVLSDNVRRHKEDFFNRVQQENASRPDHLPPSQGGKYTGFGNTPMVEEKNNEFFDSTLSSLSSGWSTFALSATKFASVASEKAVQLGSITAQKTKELSSTVNESVLKPTAEKTPSILLTVCLRLRSLSRFQVKDGKLLNEVGTSMSGFASKLSAAGTKGWKDLQSLWGEPKTTLTSADTSPGEKSSLLGRGSYGSGDDSSKGHLLGEDDDSWGDWGNEADWSGSNSKKNAKNKDSGWTAGSEDDFEAWLNDDNSSLSTSSKAKGGSKKKDENQHDSDVSRPSSSSGKYKSSKQKTSQQKPMSDGWDQGEWDSLGDAKSGSSKKQKQPLVGNLLDLDDNSGVGQGGDGWDNEVWAADEDDDWQTLELDAKH</sequence>
<organism evidence="8 9">
    <name type="scientific">Elysia chlorotica</name>
    <name type="common">Eastern emerald elysia</name>
    <name type="synonym">Sea slug</name>
    <dbReference type="NCBI Taxonomy" id="188477"/>
    <lineage>
        <taxon>Eukaryota</taxon>
        <taxon>Metazoa</taxon>
        <taxon>Spiralia</taxon>
        <taxon>Lophotrochozoa</taxon>
        <taxon>Mollusca</taxon>
        <taxon>Gastropoda</taxon>
        <taxon>Heterobranchia</taxon>
        <taxon>Euthyneura</taxon>
        <taxon>Panpulmonata</taxon>
        <taxon>Sacoglossa</taxon>
        <taxon>Placobranchoidea</taxon>
        <taxon>Plakobranchidae</taxon>
        <taxon>Elysia</taxon>
    </lineage>
</organism>
<evidence type="ECO:0000256" key="4">
    <source>
        <dbReference type="ARBA" id="ARBA00022833"/>
    </source>
</evidence>
<dbReference type="GO" id="GO:0000139">
    <property type="term" value="C:Golgi membrane"/>
    <property type="evidence" value="ECO:0007669"/>
    <property type="project" value="TreeGrafter"/>
</dbReference>
<dbReference type="PRINTS" id="PR00405">
    <property type="entry name" value="REVINTRACTNG"/>
</dbReference>
<name>A0A3S1BF83_ELYCH</name>
<dbReference type="GO" id="GO:0005096">
    <property type="term" value="F:GTPase activator activity"/>
    <property type="evidence" value="ECO:0007669"/>
    <property type="project" value="UniProtKB-KW"/>
</dbReference>
<gene>
    <name evidence="8" type="ORF">EGW08_012852</name>
</gene>
<evidence type="ECO:0000256" key="3">
    <source>
        <dbReference type="ARBA" id="ARBA00022771"/>
    </source>
</evidence>